<dbReference type="EMBL" id="JAERRB010000005">
    <property type="protein sequence ID" value="MBL0743054.1"/>
    <property type="molecule type" value="Genomic_DNA"/>
</dbReference>
<gene>
    <name evidence="1" type="ORF">JI741_17625</name>
</gene>
<evidence type="ECO:0000313" key="1">
    <source>
        <dbReference type="EMBL" id="MBL0743054.1"/>
    </source>
</evidence>
<accession>A0ABS1KUA8</accession>
<keyword evidence="2" id="KW-1185">Reference proteome</keyword>
<proteinExistence type="predicted"/>
<dbReference type="Proteomes" id="UP000613030">
    <property type="component" value="Unassembled WGS sequence"/>
</dbReference>
<organism evidence="1 2">
    <name type="scientific">Chryseolinea lacunae</name>
    <dbReference type="NCBI Taxonomy" id="2801331"/>
    <lineage>
        <taxon>Bacteria</taxon>
        <taxon>Pseudomonadati</taxon>
        <taxon>Bacteroidota</taxon>
        <taxon>Cytophagia</taxon>
        <taxon>Cytophagales</taxon>
        <taxon>Fulvivirgaceae</taxon>
        <taxon>Chryseolinea</taxon>
    </lineage>
</organism>
<protein>
    <submittedName>
        <fullName evidence="1">Uncharacterized protein</fullName>
    </submittedName>
</protein>
<dbReference type="RefSeq" id="WP_202011933.1">
    <property type="nucleotide sequence ID" value="NZ_JAERRB010000005.1"/>
</dbReference>
<reference evidence="1 2" key="1">
    <citation type="submission" date="2021-01" db="EMBL/GenBank/DDBJ databases">
        <title>Chryseolinea sp. Jin1 Genome sequencing and assembly.</title>
        <authorList>
            <person name="Kim I."/>
        </authorList>
    </citation>
    <scope>NUCLEOTIDE SEQUENCE [LARGE SCALE GENOMIC DNA]</scope>
    <source>
        <strain evidence="1 2">Jin1</strain>
    </source>
</reference>
<name>A0ABS1KUA8_9BACT</name>
<sequence>MYIPAIIEVKTHLDELRSQGLVKSWELPYENILTRLSAAIFFLTPEKDAKLDAISNELKRYDNFSYRPNEEKTLSQLEYRITFARPDT</sequence>
<comment type="caution">
    <text evidence="1">The sequence shown here is derived from an EMBL/GenBank/DDBJ whole genome shotgun (WGS) entry which is preliminary data.</text>
</comment>
<evidence type="ECO:0000313" key="2">
    <source>
        <dbReference type="Proteomes" id="UP000613030"/>
    </source>
</evidence>